<accession>A0ABT7AFL0</accession>
<evidence type="ECO:0008006" key="4">
    <source>
        <dbReference type="Google" id="ProtNLM"/>
    </source>
</evidence>
<organism evidence="2 3">
    <name type="scientific">Chelatococcus albus</name>
    <dbReference type="NCBI Taxonomy" id="3047466"/>
    <lineage>
        <taxon>Bacteria</taxon>
        <taxon>Pseudomonadati</taxon>
        <taxon>Pseudomonadota</taxon>
        <taxon>Alphaproteobacteria</taxon>
        <taxon>Hyphomicrobiales</taxon>
        <taxon>Chelatococcaceae</taxon>
        <taxon>Chelatococcus</taxon>
    </lineage>
</organism>
<comment type="caution">
    <text evidence="2">The sequence shown here is derived from an EMBL/GenBank/DDBJ whole genome shotgun (WGS) entry which is preliminary data.</text>
</comment>
<dbReference type="Gene3D" id="1.10.287.910">
    <property type="entry name" value="bacterial mercury transporter, merf"/>
    <property type="match status" value="1"/>
</dbReference>
<dbReference type="EMBL" id="JASJEV010000002">
    <property type="protein sequence ID" value="MDJ1157629.1"/>
    <property type="molecule type" value="Genomic_DNA"/>
</dbReference>
<keyword evidence="3" id="KW-1185">Reference proteome</keyword>
<keyword evidence="1" id="KW-0472">Membrane</keyword>
<proteinExistence type="predicted"/>
<evidence type="ECO:0000313" key="2">
    <source>
        <dbReference type="EMBL" id="MDJ1157629.1"/>
    </source>
</evidence>
<dbReference type="RefSeq" id="WP_283739609.1">
    <property type="nucleotide sequence ID" value="NZ_JASJEV010000002.1"/>
</dbReference>
<keyword evidence="1" id="KW-1133">Transmembrane helix</keyword>
<dbReference type="Proteomes" id="UP001321492">
    <property type="component" value="Unassembled WGS sequence"/>
</dbReference>
<evidence type="ECO:0000313" key="3">
    <source>
        <dbReference type="Proteomes" id="UP001321492"/>
    </source>
</evidence>
<evidence type="ECO:0000256" key="1">
    <source>
        <dbReference type="SAM" id="Phobius"/>
    </source>
</evidence>
<name>A0ABT7AFL0_9HYPH</name>
<reference evidence="2 3" key="1">
    <citation type="submission" date="2023-05" db="EMBL/GenBank/DDBJ databases">
        <title>Chelatococcus sp. nov., a moderately thermophilic bacterium isolated from hot spring microbial mat.</title>
        <authorList>
            <person name="Hu C.-J."/>
            <person name="Li W.-J."/>
        </authorList>
    </citation>
    <scope>NUCLEOTIDE SEQUENCE [LARGE SCALE GENOMIC DNA]</scope>
    <source>
        <strain evidence="2 3">SYSU G07232</strain>
    </source>
</reference>
<keyword evidence="1" id="KW-0812">Transmembrane</keyword>
<feature type="transmembrane region" description="Helical" evidence="1">
    <location>
        <begin position="42"/>
        <end position="60"/>
    </location>
</feature>
<gene>
    <name evidence="2" type="ORF">QNA08_05205</name>
</gene>
<feature type="transmembrane region" description="Helical" evidence="1">
    <location>
        <begin position="12"/>
        <end position="36"/>
    </location>
</feature>
<protein>
    <recommendedName>
        <fullName evidence="4">Mercury transport protein</fullName>
    </recommendedName>
</protein>
<sequence length="84" mass="8695">MGDRTRMLVGPIGGLLAAIVCCAAPLLVVAIGSLGIGGALASGAYLLIPILALVLGWVGLRLYRRRASATPCCEDQSLKEGFRQ</sequence>